<organism evidence="2 3">
    <name type="scientific">Actinospica durhamensis</name>
    <dbReference type="NCBI Taxonomy" id="1508375"/>
    <lineage>
        <taxon>Bacteria</taxon>
        <taxon>Bacillati</taxon>
        <taxon>Actinomycetota</taxon>
        <taxon>Actinomycetes</taxon>
        <taxon>Catenulisporales</taxon>
        <taxon>Actinospicaceae</taxon>
        <taxon>Actinospica</taxon>
    </lineage>
</organism>
<feature type="region of interest" description="Disordered" evidence="1">
    <location>
        <begin position="1"/>
        <end position="54"/>
    </location>
</feature>
<evidence type="ECO:0000256" key="1">
    <source>
        <dbReference type="SAM" id="MobiDB-lite"/>
    </source>
</evidence>
<proteinExistence type="predicted"/>
<protein>
    <submittedName>
        <fullName evidence="2">DUF5304 family protein</fullName>
    </submittedName>
</protein>
<gene>
    <name evidence="2" type="ORF">KDL01_02845</name>
</gene>
<evidence type="ECO:0000313" key="2">
    <source>
        <dbReference type="EMBL" id="MBR7832179.1"/>
    </source>
</evidence>
<dbReference type="EMBL" id="JAGSOG010000007">
    <property type="protein sequence ID" value="MBR7832179.1"/>
    <property type="molecule type" value="Genomic_DNA"/>
</dbReference>
<feature type="compositionally biased region" description="Basic and acidic residues" evidence="1">
    <location>
        <begin position="34"/>
        <end position="54"/>
    </location>
</feature>
<dbReference type="Pfam" id="PF17230">
    <property type="entry name" value="DUF5304"/>
    <property type="match status" value="1"/>
</dbReference>
<keyword evidence="3" id="KW-1185">Reference proteome</keyword>
<dbReference type="InterPro" id="IPR035183">
    <property type="entry name" value="DUF5304"/>
</dbReference>
<evidence type="ECO:0000313" key="3">
    <source>
        <dbReference type="Proteomes" id="UP000675781"/>
    </source>
</evidence>
<accession>A0A941ENB2</accession>
<dbReference type="RefSeq" id="WP_212526713.1">
    <property type="nucleotide sequence ID" value="NZ_JAGSOG010000007.1"/>
</dbReference>
<comment type="caution">
    <text evidence="2">The sequence shown here is derived from an EMBL/GenBank/DDBJ whole genome shotgun (WGS) entry which is preliminary data.</text>
</comment>
<feature type="compositionally biased region" description="Acidic residues" evidence="1">
    <location>
        <begin position="1"/>
        <end position="11"/>
    </location>
</feature>
<dbReference type="AlphaFoldDB" id="A0A941ENB2"/>
<feature type="compositionally biased region" description="Polar residues" evidence="1">
    <location>
        <begin position="16"/>
        <end position="31"/>
    </location>
</feature>
<reference evidence="2" key="1">
    <citation type="submission" date="2021-04" db="EMBL/GenBank/DDBJ databases">
        <title>Genome based classification of Actinospica acidithermotolerans sp. nov., an actinobacterium isolated from an Indonesian hot spring.</title>
        <authorList>
            <person name="Kusuma A.B."/>
            <person name="Putra K.E."/>
            <person name="Nafisah S."/>
            <person name="Loh J."/>
            <person name="Nouioui I."/>
            <person name="Goodfellow M."/>
        </authorList>
    </citation>
    <scope>NUCLEOTIDE SEQUENCE</scope>
    <source>
        <strain evidence="2">CSCA 57</strain>
    </source>
</reference>
<sequence>MTGSADDDEFDIPVTDSLTPAPTGRARNSSAPEHPGDATDWTRAHAVRDDPESLGDEARKLWDAVRTQFVEPLLRNYPEAAGHLSSAGGELASAVRSLIRGSEQVWAGPGARAEDPAQAADVVDVLDDEAPDGDAEHPTQG</sequence>
<name>A0A941ENB2_9ACTN</name>
<dbReference type="Proteomes" id="UP000675781">
    <property type="component" value="Unassembled WGS sequence"/>
</dbReference>